<keyword evidence="2" id="KW-1185">Reference proteome</keyword>
<reference evidence="1 2" key="1">
    <citation type="submission" date="2020-08" db="EMBL/GenBank/DDBJ databases">
        <title>Genomic Encyclopedia of Type Strains, Phase III (KMG-III): the genomes of soil and plant-associated and newly described type strains.</title>
        <authorList>
            <person name="Whitman W."/>
        </authorList>
    </citation>
    <scope>NUCLEOTIDE SEQUENCE [LARGE SCALE GENOMIC DNA]</scope>
    <source>
        <strain evidence="1 2">CECT 3273</strain>
    </source>
</reference>
<proteinExistence type="predicted"/>
<sequence>MSPRFQTARFHVESGPDSLFTRVRHVLGEPVRLRAHGTHVTERLEQRGAPSETLTRFDPGSWELVSAEVRTDTGKWVKSTWRVRADERFWWVVVGLGNALVTVIDVDPRRRGTGEGIVTGGPLYAQVDAVNAELMRGT</sequence>
<dbReference type="RefSeq" id="WP_229890172.1">
    <property type="nucleotide sequence ID" value="NZ_BMTI01000022.1"/>
</dbReference>
<protein>
    <submittedName>
        <fullName evidence="1">Uncharacterized protein</fullName>
    </submittedName>
</protein>
<dbReference type="EMBL" id="JACHJI010000012">
    <property type="protein sequence ID" value="MBB4901721.1"/>
    <property type="molecule type" value="Genomic_DNA"/>
</dbReference>
<evidence type="ECO:0000313" key="1">
    <source>
        <dbReference type="EMBL" id="MBB4901721.1"/>
    </source>
</evidence>
<gene>
    <name evidence="1" type="ORF">FHS37_005812</name>
</gene>
<comment type="caution">
    <text evidence="1">The sequence shown here is derived from an EMBL/GenBank/DDBJ whole genome shotgun (WGS) entry which is preliminary data.</text>
</comment>
<organism evidence="1 2">
    <name type="scientific">Streptomyces griseomycini</name>
    <dbReference type="NCBI Taxonomy" id="66895"/>
    <lineage>
        <taxon>Bacteria</taxon>
        <taxon>Bacillati</taxon>
        <taxon>Actinomycetota</taxon>
        <taxon>Actinomycetes</taxon>
        <taxon>Kitasatosporales</taxon>
        <taxon>Streptomycetaceae</taxon>
        <taxon>Streptomyces</taxon>
    </lineage>
</organism>
<dbReference type="AlphaFoldDB" id="A0A7W7PUX1"/>
<accession>A0A7W7PUX1</accession>
<name>A0A7W7PUX1_9ACTN</name>
<dbReference type="Proteomes" id="UP000579523">
    <property type="component" value="Unassembled WGS sequence"/>
</dbReference>
<evidence type="ECO:0000313" key="2">
    <source>
        <dbReference type="Proteomes" id="UP000579523"/>
    </source>
</evidence>